<dbReference type="Pfam" id="PF12571">
    <property type="entry name" value="Phage_tail_fib"/>
    <property type="match status" value="1"/>
</dbReference>
<dbReference type="AlphaFoldDB" id="A0A379FVQ6"/>
<dbReference type="GeneID" id="93674387"/>
<name>A0A379FVQ6_PRORE</name>
<accession>A0A379FVQ6</accession>
<evidence type="ECO:0000313" key="2">
    <source>
        <dbReference type="EMBL" id="SUC32751.1"/>
    </source>
</evidence>
<evidence type="ECO:0000313" key="3">
    <source>
        <dbReference type="Proteomes" id="UP000254208"/>
    </source>
</evidence>
<dbReference type="Proteomes" id="UP000254208">
    <property type="component" value="Unassembled WGS sequence"/>
</dbReference>
<evidence type="ECO:0000259" key="1">
    <source>
        <dbReference type="Pfam" id="PF12571"/>
    </source>
</evidence>
<organism evidence="2 3">
    <name type="scientific">Providencia rettgeri</name>
    <dbReference type="NCBI Taxonomy" id="587"/>
    <lineage>
        <taxon>Bacteria</taxon>
        <taxon>Pseudomonadati</taxon>
        <taxon>Pseudomonadota</taxon>
        <taxon>Gammaproteobacteria</taxon>
        <taxon>Enterobacterales</taxon>
        <taxon>Morganellaceae</taxon>
        <taxon>Providencia</taxon>
    </lineage>
</organism>
<sequence>MSSVITLEFEHYKAQEAATGKPIILDEFVFALVPNLDPKKPIERTEQLPDAKHIVHRQAVNKAGLVSENAVAFSVTLGTEIGDFEFNWIGLLNKANNSVAMITHAPTQKKLRTQGGQQGNVLTRSFLLEFDGAAKDTAINTTAETWQIDFTARLTGIDEAQRLMNTDSYGEAAFFGSAFEVTRDGEQFTVNSGLAYVGGLRGELAKSQVFNKLRDTHIYADFSYQGNLLSQWQTVVKLTTGNQLKHYVDSHGYAHFVFAIAAIDKTGVITDLRPQGAKWEQSIAQIKQQYALKSEMKSWRYVAKGNETTLTPNEVFHRCLLFINGLEQYANYSFAVENNTVYLAEPLLKDDHIEVLINVPVISPRALHAGSETDVLRNEVEALRTTVKNLKGKDFISADSQNLAAIGSDENIFISEKQLQHIHDIEVETTIKGK</sequence>
<dbReference type="InterPro" id="IPR022225">
    <property type="entry name" value="Phage_tail_fibre_N"/>
</dbReference>
<dbReference type="RefSeq" id="WP_115167868.1">
    <property type="nucleotide sequence ID" value="NZ_CP077317.1"/>
</dbReference>
<proteinExistence type="predicted"/>
<dbReference type="EMBL" id="UGTZ01000001">
    <property type="protein sequence ID" value="SUC32751.1"/>
    <property type="molecule type" value="Genomic_DNA"/>
</dbReference>
<feature type="domain" description="Phage tail fibre protein N-terminal" evidence="1">
    <location>
        <begin position="3"/>
        <end position="158"/>
    </location>
</feature>
<gene>
    <name evidence="2" type="ORF">NCTC11801_03753</name>
</gene>
<reference evidence="2 3" key="1">
    <citation type="submission" date="2018-06" db="EMBL/GenBank/DDBJ databases">
        <authorList>
            <consortium name="Pathogen Informatics"/>
            <person name="Doyle S."/>
        </authorList>
    </citation>
    <scope>NUCLEOTIDE SEQUENCE [LARGE SCALE GENOMIC DNA]</scope>
    <source>
        <strain evidence="2 3">NCTC11801</strain>
    </source>
</reference>
<protein>
    <submittedName>
        <fullName evidence="2">Tail fiber protein</fullName>
    </submittedName>
</protein>